<keyword evidence="2" id="KW-1185">Reference proteome</keyword>
<dbReference type="InterPro" id="IPR024078">
    <property type="entry name" value="LmbE-like_dom_sf"/>
</dbReference>
<dbReference type="Pfam" id="PF02585">
    <property type="entry name" value="PIG-L"/>
    <property type="match status" value="1"/>
</dbReference>
<protein>
    <submittedName>
        <fullName evidence="1">PIG-L family deacetylase</fullName>
    </submittedName>
</protein>
<comment type="caution">
    <text evidence="1">The sequence shown here is derived from an EMBL/GenBank/DDBJ whole genome shotgun (WGS) entry which is preliminary data.</text>
</comment>
<evidence type="ECO:0000313" key="2">
    <source>
        <dbReference type="Proteomes" id="UP001202961"/>
    </source>
</evidence>
<reference evidence="1 2" key="1">
    <citation type="journal article" date="2022" name="Syst. Appl. Microbiol.">
        <title>Rhodopirellula aestuarii sp. nov., a novel member of the genus Rhodopirellula isolated from brackish sediments collected in the Tagus River estuary, Portugal.</title>
        <authorList>
            <person name="Vitorino I.R."/>
            <person name="Klimek D."/>
            <person name="Calusinska M."/>
            <person name="Lobo-da-Cunha A."/>
            <person name="Vasconcelos V."/>
            <person name="Lage O.M."/>
        </authorList>
    </citation>
    <scope>NUCLEOTIDE SEQUENCE [LARGE SCALE GENOMIC DNA]</scope>
    <source>
        <strain evidence="1 2">ICT_H3.1</strain>
    </source>
</reference>
<dbReference type="SUPFAM" id="SSF102588">
    <property type="entry name" value="LmbE-like"/>
    <property type="match status" value="1"/>
</dbReference>
<proteinExistence type="predicted"/>
<dbReference type="PANTHER" id="PTHR12993">
    <property type="entry name" value="N-ACETYLGLUCOSAMINYL-PHOSPHATIDYLINOSITOL DE-N-ACETYLASE-RELATED"/>
    <property type="match status" value="1"/>
</dbReference>
<dbReference type="RefSeq" id="WP_250933698.1">
    <property type="nucleotide sequence ID" value="NZ_JAMQBK010000133.1"/>
</dbReference>
<organism evidence="1 2">
    <name type="scientific">Aporhodopirellula aestuarii</name>
    <dbReference type="NCBI Taxonomy" id="2950107"/>
    <lineage>
        <taxon>Bacteria</taxon>
        <taxon>Pseudomonadati</taxon>
        <taxon>Planctomycetota</taxon>
        <taxon>Planctomycetia</taxon>
        <taxon>Pirellulales</taxon>
        <taxon>Pirellulaceae</taxon>
        <taxon>Aporhodopirellula</taxon>
    </lineage>
</organism>
<dbReference type="Proteomes" id="UP001202961">
    <property type="component" value="Unassembled WGS sequence"/>
</dbReference>
<name>A0ABT0UEG2_9BACT</name>
<dbReference type="EMBL" id="JAMQBK010000133">
    <property type="protein sequence ID" value="MCM2375152.1"/>
    <property type="molecule type" value="Genomic_DNA"/>
</dbReference>
<gene>
    <name evidence="1" type="ORF">NB063_31400</name>
</gene>
<accession>A0ABT0UEG2</accession>
<evidence type="ECO:0000313" key="1">
    <source>
        <dbReference type="EMBL" id="MCM2375152.1"/>
    </source>
</evidence>
<dbReference type="Gene3D" id="3.40.50.10320">
    <property type="entry name" value="LmbE-like"/>
    <property type="match status" value="1"/>
</dbReference>
<dbReference type="PANTHER" id="PTHR12993:SF30">
    <property type="entry name" value="N-ACETYL-ALPHA-D-GLUCOSAMINYL L-MALATE DEACETYLASE 1"/>
    <property type="match status" value="1"/>
</dbReference>
<dbReference type="InterPro" id="IPR003737">
    <property type="entry name" value="GlcNAc_PI_deacetylase-related"/>
</dbReference>
<sequence>MNFQLSDNVESVLCLGAHADDIEIGCGATLASLVDARPNLHVDWVVLSGDSTRREEAEQSAHCYLEKLESSNVEVHAFRDSYFPGQYVEIKEFLHSLAKRTQPDLIFTHRIEDRHQDHRTIGELTWNVFRGPTILEYEIPKFEGDLLGANVIVPCSEEDCQRKVSRLMEHFDSQKQRSWFDVDVFRGHMRLRGIEGACDLQFAEAFWLRKATFSLT</sequence>